<keyword evidence="5 8" id="KW-0472">Membrane</keyword>
<feature type="transmembrane region" description="Helical" evidence="8">
    <location>
        <begin position="720"/>
        <end position="740"/>
    </location>
</feature>
<comment type="subcellular location">
    <subcellularLocation>
        <location evidence="1">Cell membrane</location>
        <topology evidence="1">Multi-pass membrane protein</topology>
    </subcellularLocation>
</comment>
<keyword evidence="3 8" id="KW-0812">Transmembrane</keyword>
<dbReference type="PANTHER" id="PTHR33406:SF13">
    <property type="entry name" value="MEMBRANE PROTEIN YDFJ"/>
    <property type="match status" value="1"/>
</dbReference>
<feature type="transmembrane region" description="Helical" evidence="8">
    <location>
        <begin position="675"/>
        <end position="700"/>
    </location>
</feature>
<evidence type="ECO:0000256" key="5">
    <source>
        <dbReference type="ARBA" id="ARBA00023136"/>
    </source>
</evidence>
<evidence type="ECO:0000256" key="2">
    <source>
        <dbReference type="ARBA" id="ARBA00022475"/>
    </source>
</evidence>
<evidence type="ECO:0000256" key="7">
    <source>
        <dbReference type="SAM" id="MobiDB-lite"/>
    </source>
</evidence>
<protein>
    <submittedName>
        <fullName evidence="10">MMPL family transporter</fullName>
    </submittedName>
</protein>
<feature type="transmembrane region" description="Helical" evidence="8">
    <location>
        <begin position="760"/>
        <end position="780"/>
    </location>
</feature>
<evidence type="ECO:0000256" key="4">
    <source>
        <dbReference type="ARBA" id="ARBA00022989"/>
    </source>
</evidence>
<gene>
    <name evidence="10" type="ORF">GCM10022288_12400</name>
</gene>
<evidence type="ECO:0000256" key="6">
    <source>
        <dbReference type="SAM" id="Coils"/>
    </source>
</evidence>
<dbReference type="PRINTS" id="PR00702">
    <property type="entry name" value="ACRIFLAVINRP"/>
</dbReference>
<reference evidence="11" key="1">
    <citation type="journal article" date="2019" name="Int. J. Syst. Evol. Microbiol.">
        <title>The Global Catalogue of Microorganisms (GCM) 10K type strain sequencing project: providing services to taxonomists for standard genome sequencing and annotation.</title>
        <authorList>
            <consortium name="The Broad Institute Genomics Platform"/>
            <consortium name="The Broad Institute Genome Sequencing Center for Infectious Disease"/>
            <person name="Wu L."/>
            <person name="Ma J."/>
        </authorList>
    </citation>
    <scope>NUCLEOTIDE SEQUENCE [LARGE SCALE GENOMIC DNA]</scope>
    <source>
        <strain evidence="11">JCM 17593</strain>
    </source>
</reference>
<dbReference type="InterPro" id="IPR004869">
    <property type="entry name" value="MMPL_dom"/>
</dbReference>
<dbReference type="PROSITE" id="PS50156">
    <property type="entry name" value="SSD"/>
    <property type="match status" value="1"/>
</dbReference>
<comment type="caution">
    <text evidence="10">The sequence shown here is derived from an EMBL/GenBank/DDBJ whole genome shotgun (WGS) entry which is preliminary data.</text>
</comment>
<feature type="transmembrane region" description="Helical" evidence="8">
    <location>
        <begin position="292"/>
        <end position="312"/>
    </location>
</feature>
<dbReference type="InterPro" id="IPR050545">
    <property type="entry name" value="Mycobact_MmpL"/>
</dbReference>
<feature type="transmembrane region" description="Helical" evidence="8">
    <location>
        <begin position="343"/>
        <end position="363"/>
    </location>
</feature>
<dbReference type="InterPro" id="IPR001036">
    <property type="entry name" value="Acrflvin-R"/>
</dbReference>
<feature type="compositionally biased region" description="Low complexity" evidence="7">
    <location>
        <begin position="464"/>
        <end position="475"/>
    </location>
</feature>
<feature type="transmembrane region" description="Helical" evidence="8">
    <location>
        <begin position="786"/>
        <end position="809"/>
    </location>
</feature>
<organism evidence="10 11">
    <name type="scientific">Gryllotalpicola kribbensis</name>
    <dbReference type="NCBI Taxonomy" id="993084"/>
    <lineage>
        <taxon>Bacteria</taxon>
        <taxon>Bacillati</taxon>
        <taxon>Actinomycetota</taxon>
        <taxon>Actinomycetes</taxon>
        <taxon>Micrococcales</taxon>
        <taxon>Microbacteriaceae</taxon>
        <taxon>Gryllotalpicola</taxon>
    </lineage>
</organism>
<evidence type="ECO:0000313" key="10">
    <source>
        <dbReference type="EMBL" id="GAA4187419.1"/>
    </source>
</evidence>
<proteinExistence type="predicted"/>
<feature type="transmembrane region" description="Helical" evidence="8">
    <location>
        <begin position="419"/>
        <end position="444"/>
    </location>
</feature>
<keyword evidence="2" id="KW-1003">Cell membrane</keyword>
<feature type="transmembrane region" description="Helical" evidence="8">
    <location>
        <begin position="649"/>
        <end position="668"/>
    </location>
</feature>
<feature type="coiled-coil region" evidence="6">
    <location>
        <begin position="120"/>
        <end position="216"/>
    </location>
</feature>
<dbReference type="InterPro" id="IPR000731">
    <property type="entry name" value="SSD"/>
</dbReference>
<dbReference type="Proteomes" id="UP001500213">
    <property type="component" value="Unassembled WGS sequence"/>
</dbReference>
<evidence type="ECO:0000256" key="8">
    <source>
        <dbReference type="SAM" id="Phobius"/>
    </source>
</evidence>
<keyword evidence="6" id="KW-0175">Coiled coil</keyword>
<feature type="region of interest" description="Disordered" evidence="7">
    <location>
        <begin position="464"/>
        <end position="484"/>
    </location>
</feature>
<keyword evidence="11" id="KW-1185">Reference proteome</keyword>
<dbReference type="PANTHER" id="PTHR33406">
    <property type="entry name" value="MEMBRANE PROTEIN MJ1562-RELATED"/>
    <property type="match status" value="1"/>
</dbReference>
<accession>A0ABP8AQ81</accession>
<name>A0ABP8AQ81_9MICO</name>
<dbReference type="Gene3D" id="1.20.1640.10">
    <property type="entry name" value="Multidrug efflux transporter AcrB transmembrane domain"/>
    <property type="match status" value="2"/>
</dbReference>
<feature type="domain" description="SSD" evidence="9">
    <location>
        <begin position="316"/>
        <end position="441"/>
    </location>
</feature>
<feature type="transmembrane region" description="Helical" evidence="8">
    <location>
        <begin position="492"/>
        <end position="510"/>
    </location>
</feature>
<sequence length="861" mass="89713">MAGLLYRLGRFSARRAWIVITAWAVVLGLAVVAFSIGSGRLSDAITIPNTPTTQVQHRLEKILGSDAAGTHASGTIVVQSTAKQAMTDAQRADLADMIAAVEKVDGVKSVANPFDQLEQVNAQKQKLADGKAQLAAAQQKLSDGQKQLDAAQQQLSDGQKQLDAAVAQAQASGMYDAAKPQLDAQQAQLDAGKQQLATQQEQLTANQKKIDEQRTQLTQGSKLLEMSQGALQVSKNERTAIVTVTLDAAQNEISPEVSSDIRAAASDAAPAGTTVDFSQELAQQGFGSSSEAGGIVIAAIVLAIMLGTLIAAGLPLLNAIVGVGISYLVVMSFSKLIEMNSTTPILALMLGLAVGIDYTLFILNRHREQLKRGMEVHESIGLANGTSGSAVVFAGITVIVALVALFVTGISFLGLMGAAAALAVGVAVLVAITLTPAILGLAGLRVLPKRVRRRLAEGADAGADADAGAGAAEGARPAKPRRPLTAMSTPRAWITAVASVLVLGAIAVPATQMRLGLPDGGSQPADSTQYRAYEKVRAAFGEGFNAPLVVVADVSSGLSDSEMTAREVQIGEHLSAMRDVAAVVPVTASTSHDVVVFQVIPRGGQNDVSTENLVQHLRSSGASGVEGHFQVAGATSGNIDITDYLARALPPYLIVVIGLSILIMIAVFRSLLVPLLATGGFVLSLFAALGGVTAIFQWGWLGALFNVHDPGPVLSFLPTLVVGILFGLAMDYMLFIGTGIREAYVHGASARVAVVSGVRAGRAVVTAAALIMASVFAGFIFSDNSIISALGFGLAFGVLADAFVVRMLLIPAVLHLFGRAAWWLPKWLDRLVPDVDVEGARLERTHPVVPLHEGEDEPVLV</sequence>
<dbReference type="EMBL" id="BAABBX010000009">
    <property type="protein sequence ID" value="GAA4187419.1"/>
    <property type="molecule type" value="Genomic_DNA"/>
</dbReference>
<dbReference type="RefSeq" id="WP_344774937.1">
    <property type="nucleotide sequence ID" value="NZ_BAABBX010000009.1"/>
</dbReference>
<evidence type="ECO:0000313" key="11">
    <source>
        <dbReference type="Proteomes" id="UP001500213"/>
    </source>
</evidence>
<feature type="transmembrane region" description="Helical" evidence="8">
    <location>
        <begin position="16"/>
        <end position="36"/>
    </location>
</feature>
<feature type="transmembrane region" description="Helical" evidence="8">
    <location>
        <begin position="390"/>
        <end position="413"/>
    </location>
</feature>
<evidence type="ECO:0000259" key="9">
    <source>
        <dbReference type="PROSITE" id="PS50156"/>
    </source>
</evidence>
<dbReference type="SUPFAM" id="SSF82866">
    <property type="entry name" value="Multidrug efflux transporter AcrB transmembrane domain"/>
    <property type="match status" value="2"/>
</dbReference>
<dbReference type="Pfam" id="PF03176">
    <property type="entry name" value="MMPL"/>
    <property type="match status" value="2"/>
</dbReference>
<evidence type="ECO:0000256" key="1">
    <source>
        <dbReference type="ARBA" id="ARBA00004651"/>
    </source>
</evidence>
<evidence type="ECO:0000256" key="3">
    <source>
        <dbReference type="ARBA" id="ARBA00022692"/>
    </source>
</evidence>
<keyword evidence="4 8" id="KW-1133">Transmembrane helix</keyword>